<dbReference type="EC" id="4.1.1.5" evidence="4"/>
<comment type="similarity">
    <text evidence="3">Belongs to the alpha-acetolactate decarboxylase family.</text>
</comment>
<keyword evidence="10" id="KW-1185">Reference proteome</keyword>
<evidence type="ECO:0000256" key="2">
    <source>
        <dbReference type="ARBA" id="ARBA00005170"/>
    </source>
</evidence>
<evidence type="ECO:0000256" key="7">
    <source>
        <dbReference type="ARBA" id="ARBA00023061"/>
    </source>
</evidence>
<protein>
    <recommendedName>
        <fullName evidence="5">Alpha-acetolactate decarboxylase</fullName>
        <ecNumber evidence="4">4.1.1.5</ecNumber>
    </recommendedName>
</protein>
<dbReference type="PANTHER" id="PTHR35524:SF1">
    <property type="entry name" value="ALPHA-ACETOLACTATE DECARBOXYLASE"/>
    <property type="match status" value="1"/>
</dbReference>
<dbReference type="PANTHER" id="PTHR35524">
    <property type="entry name" value="ALPHA-ACETOLACTATE DECARBOXYLASE"/>
    <property type="match status" value="1"/>
</dbReference>
<keyword evidence="7" id="KW-0005">Acetoin biosynthesis</keyword>
<evidence type="ECO:0000256" key="5">
    <source>
        <dbReference type="ARBA" id="ARBA00020164"/>
    </source>
</evidence>
<dbReference type="PIRSF" id="PIRSF001332">
    <property type="entry name" value="Acetolac_decarb"/>
    <property type="match status" value="1"/>
</dbReference>
<dbReference type="SUPFAM" id="SSF117856">
    <property type="entry name" value="AF0104/ALDC/Ptd012-like"/>
    <property type="match status" value="1"/>
</dbReference>
<dbReference type="Gene3D" id="3.30.1330.80">
    <property type="entry name" value="Hypothetical protein, similar to alpha- acetolactate decarboxylase, domain 2"/>
    <property type="match status" value="2"/>
</dbReference>
<keyword evidence="6" id="KW-0210">Decarboxylase</keyword>
<dbReference type="CDD" id="cd17299">
    <property type="entry name" value="acetolactate_decarboxylase"/>
    <property type="match status" value="1"/>
</dbReference>
<evidence type="ECO:0000313" key="9">
    <source>
        <dbReference type="EMBL" id="RKU48519.1"/>
    </source>
</evidence>
<proteinExistence type="inferred from homology"/>
<organism evidence="9 10">
    <name type="scientific">Coniochaeta pulveracea</name>
    <dbReference type="NCBI Taxonomy" id="177199"/>
    <lineage>
        <taxon>Eukaryota</taxon>
        <taxon>Fungi</taxon>
        <taxon>Dikarya</taxon>
        <taxon>Ascomycota</taxon>
        <taxon>Pezizomycotina</taxon>
        <taxon>Sordariomycetes</taxon>
        <taxon>Sordariomycetidae</taxon>
        <taxon>Coniochaetales</taxon>
        <taxon>Coniochaetaceae</taxon>
        <taxon>Coniochaeta</taxon>
    </lineage>
</organism>
<dbReference type="STRING" id="177199.A0A420YKV2"/>
<evidence type="ECO:0000256" key="3">
    <source>
        <dbReference type="ARBA" id="ARBA00007106"/>
    </source>
</evidence>
<dbReference type="Proteomes" id="UP000275385">
    <property type="component" value="Unassembled WGS sequence"/>
</dbReference>
<comment type="catalytic activity">
    <reaction evidence="1">
        <text>(2S)-2-acetolactate + H(+) = (R)-acetoin + CO2</text>
        <dbReference type="Rhea" id="RHEA:21580"/>
        <dbReference type="ChEBI" id="CHEBI:15378"/>
        <dbReference type="ChEBI" id="CHEBI:15686"/>
        <dbReference type="ChEBI" id="CHEBI:16526"/>
        <dbReference type="ChEBI" id="CHEBI:58476"/>
        <dbReference type="EC" id="4.1.1.5"/>
    </reaction>
</comment>
<dbReference type="GO" id="GO:0045151">
    <property type="term" value="P:acetoin biosynthetic process"/>
    <property type="evidence" value="ECO:0007669"/>
    <property type="project" value="UniProtKB-KW"/>
</dbReference>
<dbReference type="InterPro" id="IPR005128">
    <property type="entry name" value="Acetolactate_a_deCO2ase"/>
</dbReference>
<keyword evidence="8" id="KW-0456">Lyase</keyword>
<name>A0A420YKV2_9PEZI</name>
<accession>A0A420YKV2</accession>
<comment type="caution">
    <text evidence="9">The sequence shown here is derived from an EMBL/GenBank/DDBJ whole genome shotgun (WGS) entry which is preliminary data.</text>
</comment>
<dbReference type="UniPathway" id="UPA00626">
    <property type="reaction ID" value="UER00678"/>
</dbReference>
<evidence type="ECO:0000256" key="8">
    <source>
        <dbReference type="ARBA" id="ARBA00023239"/>
    </source>
</evidence>
<evidence type="ECO:0000256" key="6">
    <source>
        <dbReference type="ARBA" id="ARBA00022793"/>
    </source>
</evidence>
<sequence length="245" mass="26529">MESNTLFQYSVVSALMDGVASNGLPLQTLSQHGNHGLGTFRRMAGEMIIIDGQIYSMKADGSVTLISSTEQTETVTPYAMVTRFSPTITKKVKLGGKDELKDFLTNLIPRTSNNYLAFRVDGVFKSVTVRAAGPQKEKGEGLVAVCARQTVFELEPEEGGGIGGTIIGFRSPAFLQGVSVAGDHLHFITDDRKRGGHMLGFETEGEVEVQVAGMWRVELELPKDDEEFENAKLVGDNEGIKAVEG</sequence>
<evidence type="ECO:0000256" key="4">
    <source>
        <dbReference type="ARBA" id="ARBA00013204"/>
    </source>
</evidence>
<dbReference type="GO" id="GO:0047605">
    <property type="term" value="F:acetolactate decarboxylase activity"/>
    <property type="evidence" value="ECO:0007669"/>
    <property type="project" value="UniProtKB-EC"/>
</dbReference>
<comment type="pathway">
    <text evidence="2">Polyol metabolism; (R,R)-butane-2,3-diol biosynthesis; (R,R)-butane-2,3-diol from pyruvate: step 2/3.</text>
</comment>
<reference evidence="9 10" key="1">
    <citation type="submission" date="2018-08" db="EMBL/GenBank/DDBJ databases">
        <title>Draft genome of the lignicolous fungus Coniochaeta pulveracea.</title>
        <authorList>
            <person name="Borstlap C.J."/>
            <person name="De Witt R.N."/>
            <person name="Botha A."/>
            <person name="Volschenk H."/>
        </authorList>
    </citation>
    <scope>NUCLEOTIDE SEQUENCE [LARGE SCALE GENOMIC DNA]</scope>
    <source>
        <strain evidence="9 10">CAB683</strain>
    </source>
</reference>
<dbReference type="EMBL" id="QVQW01000004">
    <property type="protein sequence ID" value="RKU48519.1"/>
    <property type="molecule type" value="Genomic_DNA"/>
</dbReference>
<evidence type="ECO:0000256" key="1">
    <source>
        <dbReference type="ARBA" id="ARBA00001784"/>
    </source>
</evidence>
<dbReference type="Pfam" id="PF03306">
    <property type="entry name" value="AAL_decarboxy"/>
    <property type="match status" value="1"/>
</dbReference>
<gene>
    <name evidence="9" type="ORF">DL546_006635</name>
</gene>
<evidence type="ECO:0000313" key="10">
    <source>
        <dbReference type="Proteomes" id="UP000275385"/>
    </source>
</evidence>
<dbReference type="OrthoDB" id="509395at2759"/>
<dbReference type="AlphaFoldDB" id="A0A420YKV2"/>